<feature type="compositionally biased region" description="Polar residues" evidence="1">
    <location>
        <begin position="1"/>
        <end position="11"/>
    </location>
</feature>
<evidence type="ECO:0000256" key="1">
    <source>
        <dbReference type="SAM" id="MobiDB-lite"/>
    </source>
</evidence>
<organism evidence="2 3">
    <name type="scientific">Kitasatospora cineracea</name>
    <dbReference type="NCBI Taxonomy" id="88074"/>
    <lineage>
        <taxon>Bacteria</taxon>
        <taxon>Bacillati</taxon>
        <taxon>Actinomycetota</taxon>
        <taxon>Actinomycetes</taxon>
        <taxon>Kitasatosporales</taxon>
        <taxon>Streptomycetaceae</taxon>
        <taxon>Kitasatospora</taxon>
    </lineage>
</organism>
<evidence type="ECO:0000313" key="3">
    <source>
        <dbReference type="Proteomes" id="UP000266906"/>
    </source>
</evidence>
<protein>
    <submittedName>
        <fullName evidence="2">Uncharacterized protein</fullName>
    </submittedName>
</protein>
<evidence type="ECO:0000313" key="2">
    <source>
        <dbReference type="EMBL" id="RPE26607.1"/>
    </source>
</evidence>
<dbReference type="Proteomes" id="UP000266906">
    <property type="component" value="Unassembled WGS sequence"/>
</dbReference>
<dbReference type="RefSeq" id="WP_123821780.1">
    <property type="nucleotide sequence ID" value="NZ_RKQG01000006.1"/>
</dbReference>
<accession>A0A3N4RE34</accession>
<dbReference type="AlphaFoldDB" id="A0A3N4RE34"/>
<reference evidence="2 3" key="1">
    <citation type="submission" date="2018-11" db="EMBL/GenBank/DDBJ databases">
        <title>Sequencing the genomes of 1000 actinobacteria strains.</title>
        <authorList>
            <person name="Klenk H.-P."/>
        </authorList>
    </citation>
    <scope>NUCLEOTIDE SEQUENCE [LARGE SCALE GENOMIC DNA]</scope>
    <source>
        <strain evidence="2 3">DSM 44781</strain>
    </source>
</reference>
<feature type="region of interest" description="Disordered" evidence="1">
    <location>
        <begin position="1"/>
        <end position="20"/>
    </location>
</feature>
<proteinExistence type="predicted"/>
<comment type="caution">
    <text evidence="2">The sequence shown here is derived from an EMBL/GenBank/DDBJ whole genome shotgun (WGS) entry which is preliminary data.</text>
</comment>
<sequence>MRTSLPGSAQRNEPAPRIPATPAGLASDLTELSLDLGVDLAAFADELVGESEIERAARLDAARDMLATDPGLHAATVGIAALAVSALQAVGAAVAGPGPIAYVYAARPLVDTALPTLAEIRAELTAADAAGAEYGWGTAA</sequence>
<keyword evidence="3" id="KW-1185">Reference proteome</keyword>
<dbReference type="EMBL" id="RKQG01000006">
    <property type="protein sequence ID" value="RPE26607.1"/>
    <property type="molecule type" value="Genomic_DNA"/>
</dbReference>
<gene>
    <name evidence="2" type="ORF">EDD38_7668</name>
</gene>
<name>A0A3N4RE34_9ACTN</name>